<accession>A0A843VVU7</accession>
<evidence type="ECO:0000256" key="6">
    <source>
        <dbReference type="ARBA" id="ARBA00023277"/>
    </source>
</evidence>
<gene>
    <name evidence="9" type="ORF">Taro_032766</name>
</gene>
<keyword evidence="6" id="KW-0119">Carbohydrate metabolism</keyword>
<dbReference type="Gene3D" id="3.20.20.80">
    <property type="entry name" value="Glycosidases"/>
    <property type="match status" value="1"/>
</dbReference>
<dbReference type="GO" id="GO:0004134">
    <property type="term" value="F:4-alpha-glucanotransferase activity"/>
    <property type="evidence" value="ECO:0007669"/>
    <property type="project" value="UniProtKB-EC"/>
</dbReference>
<dbReference type="Pfam" id="PF02446">
    <property type="entry name" value="Glyco_hydro_77"/>
    <property type="match status" value="1"/>
</dbReference>
<comment type="similarity">
    <text evidence="2">Belongs to the disproportionating enzyme family.</text>
</comment>
<evidence type="ECO:0000313" key="9">
    <source>
        <dbReference type="EMBL" id="MQM00036.1"/>
    </source>
</evidence>
<dbReference type="SUPFAM" id="SSF51445">
    <property type="entry name" value="(Trans)glycosidases"/>
    <property type="match status" value="1"/>
</dbReference>
<dbReference type="PANTHER" id="PTHR32438">
    <property type="entry name" value="4-ALPHA-GLUCANOTRANSFERASE DPE1, CHLOROPLASTIC/AMYLOPLASTIC"/>
    <property type="match status" value="1"/>
</dbReference>
<dbReference type="InterPro" id="IPR017853">
    <property type="entry name" value="GH"/>
</dbReference>
<keyword evidence="4" id="KW-0328">Glycosyltransferase</keyword>
<name>A0A843VVU7_COLES</name>
<dbReference type="Proteomes" id="UP000652761">
    <property type="component" value="Unassembled WGS sequence"/>
</dbReference>
<dbReference type="InterPro" id="IPR003385">
    <property type="entry name" value="Glyco_hydro_77"/>
</dbReference>
<organism evidence="9 10">
    <name type="scientific">Colocasia esculenta</name>
    <name type="common">Wild taro</name>
    <name type="synonym">Arum esculentum</name>
    <dbReference type="NCBI Taxonomy" id="4460"/>
    <lineage>
        <taxon>Eukaryota</taxon>
        <taxon>Viridiplantae</taxon>
        <taxon>Streptophyta</taxon>
        <taxon>Embryophyta</taxon>
        <taxon>Tracheophyta</taxon>
        <taxon>Spermatophyta</taxon>
        <taxon>Magnoliopsida</taxon>
        <taxon>Liliopsida</taxon>
        <taxon>Araceae</taxon>
        <taxon>Aroideae</taxon>
        <taxon>Colocasieae</taxon>
        <taxon>Colocasia</taxon>
    </lineage>
</organism>
<evidence type="ECO:0000256" key="7">
    <source>
        <dbReference type="ARBA" id="ARBA00031423"/>
    </source>
</evidence>
<evidence type="ECO:0000256" key="8">
    <source>
        <dbReference type="ARBA" id="ARBA00031501"/>
    </source>
</evidence>
<evidence type="ECO:0000256" key="1">
    <source>
        <dbReference type="ARBA" id="ARBA00000439"/>
    </source>
</evidence>
<sequence length="374" mass="41635">MASSPPLRLLPRAALASSSSSLSPKPRTGLFSLAVASGSSSLHPVAIGTGRNRLLRPLMSAAAASCSPALSTGHFDVGVGDDLPEEYGEWFPKKDLGERRRVGVLLHPTSLQGPYGIGDLGDEAIRFLDWLHAAGCSVWQVLPLVPPGRKSREDGSPYAGQDANCGNTLLISLEQLVKDGLLTQDELPEPMDPEYVDFTKVAEVKDPLIAKTFHFRFQEVIKAAERLILSEGDLKIQFEDFRKDPEISGWLEDAALFAAIDNNIGKFAWNEWPEPLKNRYLVALEEVYQSHKDFIDIFVAQQFLFQRQWQRVRNHAKERGIKIMGDMPIYVGHHSADVWANRKLFMLDRRGFPTQVSGVPPDAFSETGQLWGRF</sequence>
<dbReference type="OrthoDB" id="6123450at2759"/>
<comment type="catalytic activity">
    <reaction evidence="1">
        <text>Transfers a segment of a (1-&gt;4)-alpha-D-glucan to a new position in an acceptor, which may be glucose or a (1-&gt;4)-alpha-D-glucan.</text>
        <dbReference type="EC" id="2.4.1.25"/>
    </reaction>
</comment>
<dbReference type="AlphaFoldDB" id="A0A843VVU7"/>
<evidence type="ECO:0000256" key="3">
    <source>
        <dbReference type="ARBA" id="ARBA00012560"/>
    </source>
</evidence>
<proteinExistence type="inferred from homology"/>
<dbReference type="EMBL" id="NMUH01002446">
    <property type="protein sequence ID" value="MQM00036.1"/>
    <property type="molecule type" value="Genomic_DNA"/>
</dbReference>
<evidence type="ECO:0000256" key="4">
    <source>
        <dbReference type="ARBA" id="ARBA00022676"/>
    </source>
</evidence>
<comment type="caution">
    <text evidence="9">The sequence shown here is derived from an EMBL/GenBank/DDBJ whole genome shotgun (WGS) entry which is preliminary data.</text>
</comment>
<evidence type="ECO:0000256" key="5">
    <source>
        <dbReference type="ARBA" id="ARBA00022679"/>
    </source>
</evidence>
<dbReference type="PANTHER" id="PTHR32438:SF5">
    <property type="entry name" value="4-ALPHA-GLUCANOTRANSFERASE DPE1, CHLOROPLASTIC_AMYLOPLASTIC"/>
    <property type="match status" value="1"/>
</dbReference>
<evidence type="ECO:0000313" key="10">
    <source>
        <dbReference type="Proteomes" id="UP000652761"/>
    </source>
</evidence>
<evidence type="ECO:0000256" key="2">
    <source>
        <dbReference type="ARBA" id="ARBA00005684"/>
    </source>
</evidence>
<protein>
    <recommendedName>
        <fullName evidence="3">4-alpha-glucanotransferase</fullName>
        <ecNumber evidence="3">2.4.1.25</ecNumber>
    </recommendedName>
    <alternativeName>
        <fullName evidence="7">Amylomaltase</fullName>
    </alternativeName>
    <alternativeName>
        <fullName evidence="8">Disproportionating enzyme</fullName>
    </alternativeName>
</protein>
<keyword evidence="5" id="KW-0808">Transferase</keyword>
<keyword evidence="10" id="KW-1185">Reference proteome</keyword>
<reference evidence="9" key="1">
    <citation type="submission" date="2017-07" db="EMBL/GenBank/DDBJ databases">
        <title>Taro Niue Genome Assembly and Annotation.</title>
        <authorList>
            <person name="Atibalentja N."/>
            <person name="Keating K."/>
            <person name="Fields C.J."/>
        </authorList>
    </citation>
    <scope>NUCLEOTIDE SEQUENCE</scope>
    <source>
        <strain evidence="9">Niue_2</strain>
        <tissue evidence="9">Leaf</tissue>
    </source>
</reference>
<dbReference type="EC" id="2.4.1.25" evidence="3"/>
<dbReference type="GO" id="GO:0005975">
    <property type="term" value="P:carbohydrate metabolic process"/>
    <property type="evidence" value="ECO:0007669"/>
    <property type="project" value="InterPro"/>
</dbReference>